<proteinExistence type="predicted"/>
<evidence type="ECO:0008006" key="4">
    <source>
        <dbReference type="Google" id="ProtNLM"/>
    </source>
</evidence>
<organism evidence="2 3">
    <name type="scientific">Nonomuraea recticatena</name>
    <dbReference type="NCBI Taxonomy" id="46178"/>
    <lineage>
        <taxon>Bacteria</taxon>
        <taxon>Bacillati</taxon>
        <taxon>Actinomycetota</taxon>
        <taxon>Actinomycetes</taxon>
        <taxon>Streptosporangiales</taxon>
        <taxon>Streptosporangiaceae</taxon>
        <taxon>Nonomuraea</taxon>
    </lineage>
</organism>
<reference evidence="2 3" key="1">
    <citation type="journal article" date="2019" name="Int. J. Syst. Evol. Microbiol.">
        <title>The Global Catalogue of Microorganisms (GCM) 10K type strain sequencing project: providing services to taxonomists for standard genome sequencing and annotation.</title>
        <authorList>
            <consortium name="The Broad Institute Genomics Platform"/>
            <consortium name="The Broad Institute Genome Sequencing Center for Infectious Disease"/>
            <person name="Wu L."/>
            <person name="Ma J."/>
        </authorList>
    </citation>
    <scope>NUCLEOTIDE SEQUENCE [LARGE SCALE GENOMIC DNA]</scope>
    <source>
        <strain evidence="2 3">JCM 6835</strain>
    </source>
</reference>
<feature type="transmembrane region" description="Helical" evidence="1">
    <location>
        <begin position="21"/>
        <end position="40"/>
    </location>
</feature>
<evidence type="ECO:0000313" key="2">
    <source>
        <dbReference type="EMBL" id="GAA2690689.1"/>
    </source>
</evidence>
<name>A0ABN3T289_9ACTN</name>
<comment type="caution">
    <text evidence="2">The sequence shown here is derived from an EMBL/GenBank/DDBJ whole genome shotgun (WGS) entry which is preliminary data.</text>
</comment>
<sequence>MGVKDTAVMNAHEMAAAPERVEYAGAVYGSLLAASVVVGSTAEGGPPSAGELIVLLICTGVVFWLTHVYAQVVSHGYPAKPLSWRTVRTVAQHEWPLAQASFPPAMAAAFASGLGMSDVVSAWVALCVAVAGQMAWAVTAAVRIHASMRVVIVSGVANLVLGLALVALKTVIAGH</sequence>
<feature type="transmembrane region" description="Helical" evidence="1">
    <location>
        <begin position="95"/>
        <end position="114"/>
    </location>
</feature>
<dbReference type="Proteomes" id="UP001501666">
    <property type="component" value="Unassembled WGS sequence"/>
</dbReference>
<dbReference type="EMBL" id="BAAATE010000032">
    <property type="protein sequence ID" value="GAA2690689.1"/>
    <property type="molecule type" value="Genomic_DNA"/>
</dbReference>
<gene>
    <name evidence="2" type="ORF">GCM10010412_080420</name>
</gene>
<feature type="transmembrane region" description="Helical" evidence="1">
    <location>
        <begin position="52"/>
        <end position="74"/>
    </location>
</feature>
<keyword evidence="1" id="KW-0472">Membrane</keyword>
<feature type="transmembrane region" description="Helical" evidence="1">
    <location>
        <begin position="150"/>
        <end position="172"/>
    </location>
</feature>
<evidence type="ECO:0000256" key="1">
    <source>
        <dbReference type="SAM" id="Phobius"/>
    </source>
</evidence>
<protein>
    <recommendedName>
        <fullName evidence="4">Integral membrane protein</fullName>
    </recommendedName>
</protein>
<feature type="transmembrane region" description="Helical" evidence="1">
    <location>
        <begin position="120"/>
        <end position="138"/>
    </location>
</feature>
<keyword evidence="1" id="KW-0812">Transmembrane</keyword>
<keyword evidence="1" id="KW-1133">Transmembrane helix</keyword>
<accession>A0ABN3T289</accession>
<evidence type="ECO:0000313" key="3">
    <source>
        <dbReference type="Proteomes" id="UP001501666"/>
    </source>
</evidence>
<keyword evidence="3" id="KW-1185">Reference proteome</keyword>